<accession>A0ACD5XVW0</accession>
<dbReference type="EnsemblPlants" id="AVESA.00010b.r2.5CG0886890.1">
    <property type="protein sequence ID" value="AVESA.00010b.r2.5CG0886890.1.CDS"/>
    <property type="gene ID" value="AVESA.00010b.r2.5CG0886890"/>
</dbReference>
<proteinExistence type="predicted"/>
<protein>
    <submittedName>
        <fullName evidence="1">Uncharacterized protein</fullName>
    </submittedName>
</protein>
<organism evidence="1 2">
    <name type="scientific">Avena sativa</name>
    <name type="common">Oat</name>
    <dbReference type="NCBI Taxonomy" id="4498"/>
    <lineage>
        <taxon>Eukaryota</taxon>
        <taxon>Viridiplantae</taxon>
        <taxon>Streptophyta</taxon>
        <taxon>Embryophyta</taxon>
        <taxon>Tracheophyta</taxon>
        <taxon>Spermatophyta</taxon>
        <taxon>Magnoliopsida</taxon>
        <taxon>Liliopsida</taxon>
        <taxon>Poales</taxon>
        <taxon>Poaceae</taxon>
        <taxon>BOP clade</taxon>
        <taxon>Pooideae</taxon>
        <taxon>Poodae</taxon>
        <taxon>Poeae</taxon>
        <taxon>Poeae Chloroplast Group 1 (Aveneae type)</taxon>
        <taxon>Aveninae</taxon>
        <taxon>Avena</taxon>
    </lineage>
</organism>
<reference evidence="1" key="2">
    <citation type="submission" date="2025-09" db="UniProtKB">
        <authorList>
            <consortium name="EnsemblPlants"/>
        </authorList>
    </citation>
    <scope>IDENTIFICATION</scope>
</reference>
<evidence type="ECO:0000313" key="2">
    <source>
        <dbReference type="Proteomes" id="UP001732700"/>
    </source>
</evidence>
<keyword evidence="2" id="KW-1185">Reference proteome</keyword>
<name>A0ACD5XVW0_AVESA</name>
<evidence type="ECO:0000313" key="1">
    <source>
        <dbReference type="EnsemblPlants" id="AVESA.00010b.r2.5CG0886890.1.CDS"/>
    </source>
</evidence>
<sequence length="225" mass="25570">MSLVNIRGDGSNEWVIGGPSLRSLTIICDASYNWRITDLPCLDEANINMGNYVISGGFEGFIARFAQVRKLILHTHHPLPRLTNGYLMETLQCTFNNLKSLVIWTHFCERPAILSTICLLANAPNLEELDVAIDSIELDETEAIAEYRNTQWTDAFCANLQAVIIKGIGWLPNEMYFIELILSKAIVLRTMYLRRARLSSKSNEDGLRELMTYRRASPHAQVFFN</sequence>
<dbReference type="Proteomes" id="UP001732700">
    <property type="component" value="Chromosome 5C"/>
</dbReference>
<reference evidence="1" key="1">
    <citation type="submission" date="2021-05" db="EMBL/GenBank/DDBJ databases">
        <authorList>
            <person name="Scholz U."/>
            <person name="Mascher M."/>
            <person name="Fiebig A."/>
        </authorList>
    </citation>
    <scope>NUCLEOTIDE SEQUENCE [LARGE SCALE GENOMIC DNA]</scope>
</reference>